<accession>A0AAD9FF12</accession>
<evidence type="ECO:0000259" key="8">
    <source>
        <dbReference type="Pfam" id="PF15298"/>
    </source>
</evidence>
<evidence type="ECO:0000313" key="9">
    <source>
        <dbReference type="EMBL" id="KAK1898881.1"/>
    </source>
</evidence>
<feature type="domain" description="AJAP1/PANP C-terminal" evidence="8">
    <location>
        <begin position="354"/>
        <end position="467"/>
    </location>
</feature>
<dbReference type="Proteomes" id="UP001228049">
    <property type="component" value="Unassembled WGS sequence"/>
</dbReference>
<dbReference type="InterPro" id="IPR029198">
    <property type="entry name" value="AJAP1_PANP_C"/>
</dbReference>
<feature type="region of interest" description="Disordered" evidence="6">
    <location>
        <begin position="97"/>
        <end position="130"/>
    </location>
</feature>
<comment type="subcellular location">
    <subcellularLocation>
        <location evidence="1">Membrane</location>
        <topology evidence="1">Single-pass type I membrane protein</topology>
    </subcellularLocation>
</comment>
<organism evidence="9 10">
    <name type="scientific">Dissostichus eleginoides</name>
    <name type="common">Patagonian toothfish</name>
    <name type="synonym">Dissostichus amissus</name>
    <dbReference type="NCBI Taxonomy" id="100907"/>
    <lineage>
        <taxon>Eukaryota</taxon>
        <taxon>Metazoa</taxon>
        <taxon>Chordata</taxon>
        <taxon>Craniata</taxon>
        <taxon>Vertebrata</taxon>
        <taxon>Euteleostomi</taxon>
        <taxon>Actinopterygii</taxon>
        <taxon>Neopterygii</taxon>
        <taxon>Teleostei</taxon>
        <taxon>Neoteleostei</taxon>
        <taxon>Acanthomorphata</taxon>
        <taxon>Eupercaria</taxon>
        <taxon>Perciformes</taxon>
        <taxon>Notothenioidei</taxon>
        <taxon>Nototheniidae</taxon>
        <taxon>Dissostichus</taxon>
    </lineage>
</organism>
<feature type="domain" description="AJAP1/PANP C-terminal" evidence="8">
    <location>
        <begin position="194"/>
        <end position="274"/>
    </location>
</feature>
<dbReference type="GO" id="GO:0008013">
    <property type="term" value="F:beta-catenin binding"/>
    <property type="evidence" value="ECO:0007669"/>
    <property type="project" value="TreeGrafter"/>
</dbReference>
<keyword evidence="5 7" id="KW-0472">Membrane</keyword>
<dbReference type="GO" id="GO:0005912">
    <property type="term" value="C:adherens junction"/>
    <property type="evidence" value="ECO:0007669"/>
    <property type="project" value="TreeGrafter"/>
</dbReference>
<evidence type="ECO:0000256" key="7">
    <source>
        <dbReference type="SAM" id="Phobius"/>
    </source>
</evidence>
<dbReference type="PANTHER" id="PTHR32422:SF0">
    <property type="entry name" value="ADHERENS JUNCTION-ASSOCIATED PROTEIN 1"/>
    <property type="match status" value="1"/>
</dbReference>
<evidence type="ECO:0000256" key="2">
    <source>
        <dbReference type="ARBA" id="ARBA00022692"/>
    </source>
</evidence>
<name>A0AAD9FF12_DISEL</name>
<keyword evidence="3" id="KW-0732">Signal</keyword>
<proteinExistence type="predicted"/>
<protein>
    <submittedName>
        <fullName evidence="9">Adherens junction-associated protein 1</fullName>
    </submittedName>
</protein>
<evidence type="ECO:0000256" key="6">
    <source>
        <dbReference type="SAM" id="MobiDB-lite"/>
    </source>
</evidence>
<evidence type="ECO:0000256" key="5">
    <source>
        <dbReference type="ARBA" id="ARBA00023136"/>
    </source>
</evidence>
<feature type="transmembrane region" description="Helical" evidence="7">
    <location>
        <begin position="363"/>
        <end position="383"/>
    </location>
</feature>
<evidence type="ECO:0000256" key="1">
    <source>
        <dbReference type="ARBA" id="ARBA00004479"/>
    </source>
</evidence>
<dbReference type="Pfam" id="PF15298">
    <property type="entry name" value="AJAP1_PANP_C"/>
    <property type="match status" value="2"/>
</dbReference>
<feature type="compositionally biased region" description="Basic residues" evidence="6">
    <location>
        <begin position="115"/>
        <end position="124"/>
    </location>
</feature>
<keyword evidence="10" id="KW-1185">Reference proteome</keyword>
<dbReference type="EMBL" id="JASDAP010000008">
    <property type="protein sequence ID" value="KAK1898881.1"/>
    <property type="molecule type" value="Genomic_DNA"/>
</dbReference>
<dbReference type="GO" id="GO:0009898">
    <property type="term" value="C:cytoplasmic side of plasma membrane"/>
    <property type="evidence" value="ECO:0007669"/>
    <property type="project" value="TreeGrafter"/>
</dbReference>
<dbReference type="PANTHER" id="PTHR32422">
    <property type="entry name" value="ADHERENS JUNCTION-ASSOCIATED PROTEIN 1"/>
    <property type="match status" value="1"/>
</dbReference>
<sequence length="490" mass="54076">MDVFPGQRQGALTVHMESFVSPSALRPGSCVWHRVWILLAMTHLTLDFSVCSPLNQGTGVKLTPKSVPRSRPRWQPLWDTPNKLHWRTVSPLARRLLNPIPPPQENRAGIGPKVKSQKHRKPAHKGQAGCKECRLRNSQMESGDPLAVIAEAPAALSSGSRGDAVRLLLRARRQLKWDNDKSQEGRTTTVAGFIDWGPTGTDSIDDVGKPNVTLSTKVSTSTVATTTSSTTSLTQRTFTVVTTPEAKRISTTKATGSFVETVKPSKPNGDTSGVLSLCQLNHDNLLSLSLFFNKCFRLLGTSVEISLDCHLDTDVNWQFLSINAPPLTEVFPKPVPFWCSGRREEGGDLGRCEEVFGLAVHQIITITVSLIMVIAALITTLVLKNCCAQSGNGRHNSHQRKIHQQEESCQNLTDFTPARVPSKVDIFTAYNDSLQCSHECVRTAVPIYTDEMIQQTPVYKTAYNGNRPSPTERQLIPVAFVSEKWFEISC</sequence>
<keyword evidence="2 7" id="KW-0812">Transmembrane</keyword>
<evidence type="ECO:0000313" key="10">
    <source>
        <dbReference type="Proteomes" id="UP001228049"/>
    </source>
</evidence>
<reference evidence="9" key="1">
    <citation type="submission" date="2023-04" db="EMBL/GenBank/DDBJ databases">
        <title>Chromosome-level genome of Chaenocephalus aceratus.</title>
        <authorList>
            <person name="Park H."/>
        </authorList>
    </citation>
    <scope>NUCLEOTIDE SEQUENCE</scope>
    <source>
        <strain evidence="9">DE</strain>
        <tissue evidence="9">Muscle</tissue>
    </source>
</reference>
<keyword evidence="4 7" id="KW-1133">Transmembrane helix</keyword>
<dbReference type="InterPro" id="IPR039239">
    <property type="entry name" value="AJAP1"/>
</dbReference>
<evidence type="ECO:0000256" key="4">
    <source>
        <dbReference type="ARBA" id="ARBA00022989"/>
    </source>
</evidence>
<comment type="caution">
    <text evidence="9">The sequence shown here is derived from an EMBL/GenBank/DDBJ whole genome shotgun (WGS) entry which is preliminary data.</text>
</comment>
<dbReference type="AlphaFoldDB" id="A0AAD9FF12"/>
<gene>
    <name evidence="9" type="ORF">KUDE01_018404</name>
</gene>
<dbReference type="GO" id="GO:0044291">
    <property type="term" value="C:cell-cell contact zone"/>
    <property type="evidence" value="ECO:0007669"/>
    <property type="project" value="TreeGrafter"/>
</dbReference>
<evidence type="ECO:0000256" key="3">
    <source>
        <dbReference type="ARBA" id="ARBA00022729"/>
    </source>
</evidence>